<feature type="compositionally biased region" description="Basic and acidic residues" evidence="1">
    <location>
        <begin position="8"/>
        <end position="20"/>
    </location>
</feature>
<accession>A0A540LA91</accession>
<dbReference type="EMBL" id="VIEB01000681">
    <property type="protein sequence ID" value="TQD83375.1"/>
    <property type="molecule type" value="Genomic_DNA"/>
</dbReference>
<sequence length="82" mass="9103">MVTTCNNHHADRNQNTKEPGENPSMTVPTKASKWRWWCVHPSKNSTHLLKKPQPSAVKKGDCRSEKDGANPGVGPEEIGKIE</sequence>
<name>A0A540LA91_MALBA</name>
<dbReference type="AlphaFoldDB" id="A0A540LA91"/>
<evidence type="ECO:0000256" key="1">
    <source>
        <dbReference type="SAM" id="MobiDB-lite"/>
    </source>
</evidence>
<feature type="compositionally biased region" description="Basic and acidic residues" evidence="1">
    <location>
        <begin position="58"/>
        <end position="68"/>
    </location>
</feature>
<evidence type="ECO:0000313" key="2">
    <source>
        <dbReference type="EMBL" id="TQD83375.1"/>
    </source>
</evidence>
<comment type="caution">
    <text evidence="2">The sequence shown here is derived from an EMBL/GenBank/DDBJ whole genome shotgun (WGS) entry which is preliminary data.</text>
</comment>
<proteinExistence type="predicted"/>
<keyword evidence="3" id="KW-1185">Reference proteome</keyword>
<dbReference type="Proteomes" id="UP000315295">
    <property type="component" value="Unassembled WGS sequence"/>
</dbReference>
<organism evidence="2 3">
    <name type="scientific">Malus baccata</name>
    <name type="common">Siberian crab apple</name>
    <name type="synonym">Pyrus baccata</name>
    <dbReference type="NCBI Taxonomy" id="106549"/>
    <lineage>
        <taxon>Eukaryota</taxon>
        <taxon>Viridiplantae</taxon>
        <taxon>Streptophyta</taxon>
        <taxon>Embryophyta</taxon>
        <taxon>Tracheophyta</taxon>
        <taxon>Spermatophyta</taxon>
        <taxon>Magnoliopsida</taxon>
        <taxon>eudicotyledons</taxon>
        <taxon>Gunneridae</taxon>
        <taxon>Pentapetalae</taxon>
        <taxon>rosids</taxon>
        <taxon>fabids</taxon>
        <taxon>Rosales</taxon>
        <taxon>Rosaceae</taxon>
        <taxon>Amygdaloideae</taxon>
        <taxon>Maleae</taxon>
        <taxon>Malus</taxon>
    </lineage>
</organism>
<feature type="region of interest" description="Disordered" evidence="1">
    <location>
        <begin position="1"/>
        <end position="82"/>
    </location>
</feature>
<gene>
    <name evidence="2" type="ORF">C1H46_031085</name>
</gene>
<evidence type="ECO:0000313" key="3">
    <source>
        <dbReference type="Proteomes" id="UP000315295"/>
    </source>
</evidence>
<protein>
    <submittedName>
        <fullName evidence="2">Uncharacterized protein</fullName>
    </submittedName>
</protein>
<reference evidence="2 3" key="1">
    <citation type="journal article" date="2019" name="G3 (Bethesda)">
        <title>Sequencing of a Wild Apple (Malus baccata) Genome Unravels the Differences Between Cultivated and Wild Apple Species Regarding Disease Resistance and Cold Tolerance.</title>
        <authorList>
            <person name="Chen X."/>
        </authorList>
    </citation>
    <scope>NUCLEOTIDE SEQUENCE [LARGE SCALE GENOMIC DNA]</scope>
    <source>
        <strain evidence="3">cv. Shandingzi</strain>
        <tissue evidence="2">Leaves</tissue>
    </source>
</reference>